<feature type="transmembrane region" description="Helical" evidence="13">
    <location>
        <begin position="93"/>
        <end position="119"/>
    </location>
</feature>
<evidence type="ECO:0000256" key="10">
    <source>
        <dbReference type="ARBA" id="ARBA00023004"/>
    </source>
</evidence>
<dbReference type="Proteomes" id="UP000501168">
    <property type="component" value="Chromosome"/>
</dbReference>
<evidence type="ECO:0000256" key="4">
    <source>
        <dbReference type="ARBA" id="ARBA00022475"/>
    </source>
</evidence>
<feature type="transmembrane region" description="Helical" evidence="13">
    <location>
        <begin position="139"/>
        <end position="161"/>
    </location>
</feature>
<evidence type="ECO:0000256" key="7">
    <source>
        <dbReference type="ARBA" id="ARBA00022723"/>
    </source>
</evidence>
<dbReference type="InterPro" id="IPR052168">
    <property type="entry name" value="Cytochrome_b561_oxidase"/>
</dbReference>
<dbReference type="GO" id="GO:0009055">
    <property type="term" value="F:electron transfer activity"/>
    <property type="evidence" value="ECO:0007669"/>
    <property type="project" value="InterPro"/>
</dbReference>
<evidence type="ECO:0000256" key="9">
    <source>
        <dbReference type="ARBA" id="ARBA00022989"/>
    </source>
</evidence>
<evidence type="ECO:0000256" key="1">
    <source>
        <dbReference type="ARBA" id="ARBA00001970"/>
    </source>
</evidence>
<dbReference type="InParanoid" id="A0A6G9IDU7"/>
<dbReference type="SUPFAM" id="SSF81342">
    <property type="entry name" value="Transmembrane di-heme cytochromes"/>
    <property type="match status" value="1"/>
</dbReference>
<dbReference type="PANTHER" id="PTHR30529:SF7">
    <property type="entry name" value="CYTOCHROME B561 BACTERIAL_NI-HYDROGENASE DOMAIN-CONTAINING PROTEIN"/>
    <property type="match status" value="1"/>
</dbReference>
<keyword evidence="10" id="KW-0408">Iron</keyword>
<evidence type="ECO:0000313" key="15">
    <source>
        <dbReference type="EMBL" id="QIQ22007.1"/>
    </source>
</evidence>
<keyword evidence="8" id="KW-0249">Electron transport</keyword>
<dbReference type="InterPro" id="IPR016174">
    <property type="entry name" value="Di-haem_cyt_TM"/>
</dbReference>
<dbReference type="EMBL" id="CP050253">
    <property type="protein sequence ID" value="QIQ22007.1"/>
    <property type="molecule type" value="Genomic_DNA"/>
</dbReference>
<evidence type="ECO:0000256" key="13">
    <source>
        <dbReference type="SAM" id="Phobius"/>
    </source>
</evidence>
<evidence type="ECO:0000313" key="16">
    <source>
        <dbReference type="Proteomes" id="UP000501168"/>
    </source>
</evidence>
<dbReference type="GO" id="GO:0046872">
    <property type="term" value="F:metal ion binding"/>
    <property type="evidence" value="ECO:0007669"/>
    <property type="project" value="UniProtKB-KW"/>
</dbReference>
<proteinExistence type="inferred from homology"/>
<evidence type="ECO:0000256" key="3">
    <source>
        <dbReference type="ARBA" id="ARBA00022448"/>
    </source>
</evidence>
<dbReference type="FunCoup" id="A0A6G9IDU7">
    <property type="interactions" value="83"/>
</dbReference>
<feature type="transmembrane region" description="Helical" evidence="13">
    <location>
        <begin position="12"/>
        <end position="31"/>
    </location>
</feature>
<gene>
    <name evidence="15" type="ORF">IPMB12_10115</name>
</gene>
<comment type="cofactor">
    <cofactor evidence="1">
        <name>heme b</name>
        <dbReference type="ChEBI" id="CHEBI:60344"/>
    </cofactor>
</comment>
<dbReference type="RefSeq" id="WP_166917304.1">
    <property type="nucleotide sequence ID" value="NZ_CP050253.1"/>
</dbReference>
<keyword evidence="16" id="KW-1185">Reference proteome</keyword>
<evidence type="ECO:0000256" key="2">
    <source>
        <dbReference type="ARBA" id="ARBA00004651"/>
    </source>
</evidence>
<keyword evidence="11 13" id="KW-0472">Membrane</keyword>
<protein>
    <submittedName>
        <fullName evidence="15">Cytochrome b</fullName>
    </submittedName>
</protein>
<keyword evidence="3" id="KW-0813">Transport</keyword>
<name>A0A6G9IDU7_9GAMM</name>
<dbReference type="Pfam" id="PF01292">
    <property type="entry name" value="Ni_hydr_CYTB"/>
    <property type="match status" value="1"/>
</dbReference>
<comment type="similarity">
    <text evidence="12">Belongs to the cytochrome b561 family.</text>
</comment>
<dbReference type="AlphaFoldDB" id="A0A6G9IDU7"/>
<keyword evidence="6 13" id="KW-0812">Transmembrane</keyword>
<reference evidence="15 16" key="1">
    <citation type="submission" date="2020-03" db="EMBL/GenBank/DDBJ databases">
        <title>Complete genome sequence of Orbus sp. IPMB12 (BCRC 80908).</title>
        <authorList>
            <person name="Lo W.-S."/>
            <person name="Chang T.-H."/>
            <person name="Kuo C.-H."/>
        </authorList>
    </citation>
    <scope>NUCLEOTIDE SEQUENCE [LARGE SCALE GENOMIC DNA]</scope>
    <source>
        <strain evidence="15 16">IPMB12</strain>
    </source>
</reference>
<dbReference type="Gene3D" id="1.20.950.20">
    <property type="entry name" value="Transmembrane di-heme cytochromes, Chain C"/>
    <property type="match status" value="1"/>
</dbReference>
<dbReference type="InterPro" id="IPR011577">
    <property type="entry name" value="Cyt_b561_bac/Ni-Hgenase"/>
</dbReference>
<keyword evidence="7" id="KW-0479">Metal-binding</keyword>
<feature type="domain" description="Cytochrome b561 bacterial/Ni-hydrogenase" evidence="14">
    <location>
        <begin position="7"/>
        <end position="173"/>
    </location>
</feature>
<dbReference type="GO" id="GO:0022904">
    <property type="term" value="P:respiratory electron transport chain"/>
    <property type="evidence" value="ECO:0007669"/>
    <property type="project" value="InterPro"/>
</dbReference>
<evidence type="ECO:0000256" key="11">
    <source>
        <dbReference type="ARBA" id="ARBA00023136"/>
    </source>
</evidence>
<evidence type="ECO:0000256" key="8">
    <source>
        <dbReference type="ARBA" id="ARBA00022982"/>
    </source>
</evidence>
<evidence type="ECO:0000256" key="5">
    <source>
        <dbReference type="ARBA" id="ARBA00022617"/>
    </source>
</evidence>
<feature type="transmembrane region" description="Helical" evidence="13">
    <location>
        <begin position="51"/>
        <end position="72"/>
    </location>
</feature>
<comment type="subcellular location">
    <subcellularLocation>
        <location evidence="2">Cell membrane</location>
        <topology evidence="2">Multi-pass membrane protein</topology>
    </subcellularLocation>
</comment>
<evidence type="ECO:0000259" key="14">
    <source>
        <dbReference type="Pfam" id="PF01292"/>
    </source>
</evidence>
<keyword evidence="4" id="KW-1003">Cell membrane</keyword>
<evidence type="ECO:0000256" key="6">
    <source>
        <dbReference type="ARBA" id="ARBA00022692"/>
    </source>
</evidence>
<sequence length="175" mass="19685">MNTAPKYSPLQMFIHWLSAILVILVITLPLMKGVLADSFGGMGNLFMIHKSLGVLIFFITICRIVVIIRQGVPEVLAKHQKLQRILSKAVQGMIYLLLLVLPLSGYLMSSRTISFFGLFTINGLNLPASLQSFLHSVHIFSAYLIIALILLHILAALYHHYWCKDNVLRSMLPIK</sequence>
<keyword evidence="5" id="KW-0349">Heme</keyword>
<evidence type="ECO:0000256" key="12">
    <source>
        <dbReference type="ARBA" id="ARBA00037975"/>
    </source>
</evidence>
<dbReference type="PANTHER" id="PTHR30529">
    <property type="entry name" value="CYTOCHROME B561"/>
    <property type="match status" value="1"/>
</dbReference>
<accession>A0A6G9IDU7</accession>
<keyword evidence="9 13" id="KW-1133">Transmembrane helix</keyword>
<organism evidence="15 16">
    <name type="scientific">Zophobihabitans entericus</name>
    <dbReference type="NCBI Taxonomy" id="1635327"/>
    <lineage>
        <taxon>Bacteria</taxon>
        <taxon>Pseudomonadati</taxon>
        <taxon>Pseudomonadota</taxon>
        <taxon>Gammaproteobacteria</taxon>
        <taxon>Orbales</taxon>
        <taxon>Orbaceae</taxon>
        <taxon>Zophobihabitans</taxon>
    </lineage>
</organism>
<dbReference type="GO" id="GO:0005886">
    <property type="term" value="C:plasma membrane"/>
    <property type="evidence" value="ECO:0007669"/>
    <property type="project" value="UniProtKB-SubCell"/>
</dbReference>
<dbReference type="KEGG" id="orb:IPMB12_10115"/>
<dbReference type="GO" id="GO:0020037">
    <property type="term" value="F:heme binding"/>
    <property type="evidence" value="ECO:0007669"/>
    <property type="project" value="TreeGrafter"/>
</dbReference>